<dbReference type="Gene3D" id="3.30.1310.10">
    <property type="entry name" value="Nucleoid-associated protein YbaB-like domain"/>
    <property type="match status" value="1"/>
</dbReference>
<name>A0ABW2D9X5_9ACTN</name>
<dbReference type="InterPro" id="IPR036894">
    <property type="entry name" value="YbaB-like_sf"/>
</dbReference>
<evidence type="ECO:0000313" key="1">
    <source>
        <dbReference type="EMBL" id="MFC6957893.1"/>
    </source>
</evidence>
<keyword evidence="2" id="KW-1185">Reference proteome</keyword>
<dbReference type="InterPro" id="IPR004401">
    <property type="entry name" value="YbaB/EbfC"/>
</dbReference>
<dbReference type="RefSeq" id="WP_382350254.1">
    <property type="nucleotide sequence ID" value="NZ_JBHMBP010000002.1"/>
</dbReference>
<dbReference type="Proteomes" id="UP001596470">
    <property type="component" value="Unassembled WGS sequence"/>
</dbReference>
<organism evidence="1 2">
    <name type="scientific">Glycomyces mayteni</name>
    <dbReference type="NCBI Taxonomy" id="543887"/>
    <lineage>
        <taxon>Bacteria</taxon>
        <taxon>Bacillati</taxon>
        <taxon>Actinomycetota</taxon>
        <taxon>Actinomycetes</taxon>
        <taxon>Glycomycetales</taxon>
        <taxon>Glycomycetaceae</taxon>
        <taxon>Glycomyces</taxon>
    </lineage>
</organism>
<evidence type="ECO:0000313" key="2">
    <source>
        <dbReference type="Proteomes" id="UP001596470"/>
    </source>
</evidence>
<accession>A0ABW2D9X5</accession>
<gene>
    <name evidence="1" type="ORF">ACFQS3_11865</name>
</gene>
<dbReference type="Pfam" id="PF02575">
    <property type="entry name" value="YbaB_DNA_bd"/>
    <property type="match status" value="1"/>
</dbReference>
<reference evidence="2" key="1">
    <citation type="journal article" date="2019" name="Int. J. Syst. Evol. Microbiol.">
        <title>The Global Catalogue of Microorganisms (GCM) 10K type strain sequencing project: providing services to taxonomists for standard genome sequencing and annotation.</title>
        <authorList>
            <consortium name="The Broad Institute Genomics Platform"/>
            <consortium name="The Broad Institute Genome Sequencing Center for Infectious Disease"/>
            <person name="Wu L."/>
            <person name="Ma J."/>
        </authorList>
    </citation>
    <scope>NUCLEOTIDE SEQUENCE [LARGE SCALE GENOMIC DNA]</scope>
    <source>
        <strain evidence="2">KACC 12634</strain>
    </source>
</reference>
<dbReference type="SUPFAM" id="SSF82607">
    <property type="entry name" value="YbaB-like"/>
    <property type="match status" value="1"/>
</dbReference>
<protein>
    <submittedName>
        <fullName evidence="1">YbaB/EbfC family nucleoid-associated protein</fullName>
    </submittedName>
</protein>
<dbReference type="EMBL" id="JBHSYS010000002">
    <property type="protein sequence ID" value="MFC6957893.1"/>
    <property type="molecule type" value="Genomic_DNA"/>
</dbReference>
<comment type="caution">
    <text evidence="1">The sequence shown here is derived from an EMBL/GenBank/DDBJ whole genome shotgun (WGS) entry which is preliminary data.</text>
</comment>
<sequence>MDNPLLSLDPEDAMRRVEDWKARADALAANALAASERLQALTATASDDNGTVTITVDADGIMTKIELSHRVQKQSAHFTEDAVMEVYRAAQAKLAEAAKEVVADSVGPGSATGRALMAGYERRLERLDEPGEHREERR</sequence>
<proteinExistence type="predicted"/>